<comment type="caution">
    <text evidence="1">The sequence shown here is derived from an EMBL/GenBank/DDBJ whole genome shotgun (WGS) entry which is preliminary data.</text>
</comment>
<sequence>MAAIPADLGESSSAEAEEKAPDKAEAKRLRKSERKEQKRLHAKEHRQQRNRAQKERKQELRKEKLESMSAEERAEFLEQERQAGRDRKAFLETSLTEAFERGRPRVVVNCSFDQSMDVRELTSLAKQIQLAYTQARNMGSKVQLHLTSLGPENRAWRGLEAQGVRGWKMHLHEKSVWEVFAEEARSGKLVILTPDADEELVDVSDEEVYVIGGIVDRSVKKMQSLAQAQEFGAQKLRKLPLKSFGPKGCCPVLNVDCVVRILCEWLRKRDWPSVFEECLPGRRLGERPVMSKRQRRAQRALEREDAGQAADDAAEDAADPESTA</sequence>
<dbReference type="Proteomes" id="UP001642484">
    <property type="component" value="Unassembled WGS sequence"/>
</dbReference>
<evidence type="ECO:0000313" key="1">
    <source>
        <dbReference type="EMBL" id="CAK9044083.1"/>
    </source>
</evidence>
<dbReference type="GO" id="GO:0008168">
    <property type="term" value="F:methyltransferase activity"/>
    <property type="evidence" value="ECO:0007669"/>
    <property type="project" value="UniProtKB-KW"/>
</dbReference>
<organism evidence="1 2">
    <name type="scientific">Durusdinium trenchii</name>
    <dbReference type="NCBI Taxonomy" id="1381693"/>
    <lineage>
        <taxon>Eukaryota</taxon>
        <taxon>Sar</taxon>
        <taxon>Alveolata</taxon>
        <taxon>Dinophyceae</taxon>
        <taxon>Suessiales</taxon>
        <taxon>Symbiodiniaceae</taxon>
        <taxon>Durusdinium</taxon>
    </lineage>
</organism>
<dbReference type="PROSITE" id="PS51675">
    <property type="entry name" value="SAM_MT_TRM10"/>
    <property type="match status" value="1"/>
</dbReference>
<name>A0ABP0LXX5_9DINO</name>
<dbReference type="Gene3D" id="3.40.1280.30">
    <property type="match status" value="1"/>
</dbReference>
<evidence type="ECO:0000313" key="2">
    <source>
        <dbReference type="Proteomes" id="UP001642484"/>
    </source>
</evidence>
<keyword evidence="2" id="KW-1185">Reference proteome</keyword>
<proteinExistence type="predicted"/>
<dbReference type="InterPro" id="IPR007356">
    <property type="entry name" value="tRNA_m1G_MeTrfase_euk"/>
</dbReference>
<reference evidence="1 2" key="1">
    <citation type="submission" date="2024-02" db="EMBL/GenBank/DDBJ databases">
        <authorList>
            <person name="Chen Y."/>
            <person name="Shah S."/>
            <person name="Dougan E. K."/>
            <person name="Thang M."/>
            <person name="Chan C."/>
        </authorList>
    </citation>
    <scope>NUCLEOTIDE SEQUENCE [LARGE SCALE GENOMIC DNA]</scope>
</reference>
<dbReference type="GO" id="GO:0032259">
    <property type="term" value="P:methylation"/>
    <property type="evidence" value="ECO:0007669"/>
    <property type="project" value="UniProtKB-KW"/>
</dbReference>
<dbReference type="InterPro" id="IPR028564">
    <property type="entry name" value="MT_TRM10-typ"/>
</dbReference>
<dbReference type="PANTHER" id="PTHR13563">
    <property type="entry name" value="TRNA (GUANINE-9-) METHYLTRANSFERASE"/>
    <property type="match status" value="1"/>
</dbReference>
<dbReference type="CDD" id="cd18089">
    <property type="entry name" value="SPOUT_Trm10-like"/>
    <property type="match status" value="1"/>
</dbReference>
<accession>A0ABP0LXX5</accession>
<dbReference type="EMBL" id="CAXAMN010014714">
    <property type="protein sequence ID" value="CAK9044083.1"/>
    <property type="molecule type" value="Genomic_DNA"/>
</dbReference>
<dbReference type="PANTHER" id="PTHR13563:SF13">
    <property type="entry name" value="TRNA METHYLTRANSFERASE 10 HOMOLOG A"/>
    <property type="match status" value="1"/>
</dbReference>
<dbReference type="InterPro" id="IPR038459">
    <property type="entry name" value="MT_TRM10-typ_sf"/>
</dbReference>
<gene>
    <name evidence="1" type="ORF">CCMP2556_LOCUS23247</name>
</gene>
<protein>
    <submittedName>
        <fullName evidence="1">Uncharacterized protein</fullName>
    </submittedName>
</protein>